<organism evidence="4 5">
    <name type="scientific">Chaetomidium leptoderma</name>
    <dbReference type="NCBI Taxonomy" id="669021"/>
    <lineage>
        <taxon>Eukaryota</taxon>
        <taxon>Fungi</taxon>
        <taxon>Dikarya</taxon>
        <taxon>Ascomycota</taxon>
        <taxon>Pezizomycotina</taxon>
        <taxon>Sordariomycetes</taxon>
        <taxon>Sordariomycetidae</taxon>
        <taxon>Sordariales</taxon>
        <taxon>Chaetomiaceae</taxon>
        <taxon>Chaetomidium</taxon>
    </lineage>
</organism>
<feature type="compositionally biased region" description="Low complexity" evidence="2">
    <location>
        <begin position="215"/>
        <end position="238"/>
    </location>
</feature>
<keyword evidence="3" id="KW-0472">Membrane</keyword>
<evidence type="ECO:0000313" key="4">
    <source>
        <dbReference type="EMBL" id="KAK4148485.1"/>
    </source>
</evidence>
<evidence type="ECO:0000256" key="3">
    <source>
        <dbReference type="SAM" id="Phobius"/>
    </source>
</evidence>
<feature type="compositionally biased region" description="Low complexity" evidence="2">
    <location>
        <begin position="248"/>
        <end position="259"/>
    </location>
</feature>
<name>A0AAN6VDF6_9PEZI</name>
<dbReference type="EMBL" id="MU857362">
    <property type="protein sequence ID" value="KAK4148485.1"/>
    <property type="molecule type" value="Genomic_DNA"/>
</dbReference>
<keyword evidence="3" id="KW-0812">Transmembrane</keyword>
<protein>
    <submittedName>
        <fullName evidence="4">Uncharacterized protein</fullName>
    </submittedName>
</protein>
<comment type="caution">
    <text evidence="4">The sequence shown here is derived from an EMBL/GenBank/DDBJ whole genome shotgun (WGS) entry which is preliminary data.</text>
</comment>
<reference evidence="4" key="1">
    <citation type="journal article" date="2023" name="Mol. Phylogenet. Evol.">
        <title>Genome-scale phylogeny and comparative genomics of the fungal order Sordariales.</title>
        <authorList>
            <person name="Hensen N."/>
            <person name="Bonometti L."/>
            <person name="Westerberg I."/>
            <person name="Brannstrom I.O."/>
            <person name="Guillou S."/>
            <person name="Cros-Aarteil S."/>
            <person name="Calhoun S."/>
            <person name="Haridas S."/>
            <person name="Kuo A."/>
            <person name="Mondo S."/>
            <person name="Pangilinan J."/>
            <person name="Riley R."/>
            <person name="LaButti K."/>
            <person name="Andreopoulos B."/>
            <person name="Lipzen A."/>
            <person name="Chen C."/>
            <person name="Yan M."/>
            <person name="Daum C."/>
            <person name="Ng V."/>
            <person name="Clum A."/>
            <person name="Steindorff A."/>
            <person name="Ohm R.A."/>
            <person name="Martin F."/>
            <person name="Silar P."/>
            <person name="Natvig D.O."/>
            <person name="Lalanne C."/>
            <person name="Gautier V."/>
            <person name="Ament-Velasquez S.L."/>
            <person name="Kruys A."/>
            <person name="Hutchinson M.I."/>
            <person name="Powell A.J."/>
            <person name="Barry K."/>
            <person name="Miller A.N."/>
            <person name="Grigoriev I.V."/>
            <person name="Debuchy R."/>
            <person name="Gladieux P."/>
            <person name="Hiltunen Thoren M."/>
            <person name="Johannesson H."/>
        </authorList>
    </citation>
    <scope>NUCLEOTIDE SEQUENCE</scope>
    <source>
        <strain evidence="4">CBS 538.74</strain>
    </source>
</reference>
<keyword evidence="1" id="KW-0175">Coiled coil</keyword>
<feature type="region of interest" description="Disordered" evidence="2">
    <location>
        <begin position="213"/>
        <end position="279"/>
    </location>
</feature>
<evidence type="ECO:0000256" key="1">
    <source>
        <dbReference type="SAM" id="Coils"/>
    </source>
</evidence>
<dbReference type="Proteomes" id="UP001302745">
    <property type="component" value="Unassembled WGS sequence"/>
</dbReference>
<feature type="transmembrane region" description="Helical" evidence="3">
    <location>
        <begin position="286"/>
        <end position="312"/>
    </location>
</feature>
<sequence length="403" mass="43979">ALVSEDTIRLTQDAVAECEAIFQAIEDVIAKIRGSGSMAKWTIYFRDSKIELLRSNLDRMKGNLNLLMGVIIHGTQMATERPDEASISAHRARIRQLMVEKEQYTQKYLEEKRKYDDLLEKINSTSTLGSVILLYTASSQDISGQVSPVANTTENPRRDSGDLVQAGVTPGNGAELPTIHMHALESSPPGQGDPHLPLPTEMEMETVARPAVQLASTPGPAASSAPAVSNSSTSTSPPSAQPPDPLLAVSARAAAAAASKTPEKPKKRDKAATVTKKLARGAGKTMAVALGVALFPITVPIYIHVVLVRPWWERKRQQRRSPMPTMPPPVLYCASPAVTPFYTQQQPQQAYYGPTWQNGMTYDSHRIPAELPAMHELPGQNPDMALVGRLLRTDLRYGRNTVY</sequence>
<gene>
    <name evidence="4" type="ORF">C8A00DRAFT_38942</name>
</gene>
<reference evidence="4" key="2">
    <citation type="submission" date="2023-05" db="EMBL/GenBank/DDBJ databases">
        <authorList>
            <consortium name="Lawrence Berkeley National Laboratory"/>
            <person name="Steindorff A."/>
            <person name="Hensen N."/>
            <person name="Bonometti L."/>
            <person name="Westerberg I."/>
            <person name="Brannstrom I.O."/>
            <person name="Guillou S."/>
            <person name="Cros-Aarteil S."/>
            <person name="Calhoun S."/>
            <person name="Haridas S."/>
            <person name="Kuo A."/>
            <person name="Mondo S."/>
            <person name="Pangilinan J."/>
            <person name="Riley R."/>
            <person name="Labutti K."/>
            <person name="Andreopoulos B."/>
            <person name="Lipzen A."/>
            <person name="Chen C."/>
            <person name="Yanf M."/>
            <person name="Daum C."/>
            <person name="Ng V."/>
            <person name="Clum A."/>
            <person name="Ohm R."/>
            <person name="Martin F."/>
            <person name="Silar P."/>
            <person name="Natvig D."/>
            <person name="Lalanne C."/>
            <person name="Gautier V."/>
            <person name="Ament-Velasquez S.L."/>
            <person name="Kruys A."/>
            <person name="Hutchinson M.I."/>
            <person name="Powell A.J."/>
            <person name="Barry K."/>
            <person name="Miller A.N."/>
            <person name="Grigoriev I.V."/>
            <person name="Debuchy R."/>
            <person name="Gladieux P."/>
            <person name="Thoren M.H."/>
            <person name="Johannesson H."/>
        </authorList>
    </citation>
    <scope>NUCLEOTIDE SEQUENCE</scope>
    <source>
        <strain evidence="4">CBS 538.74</strain>
    </source>
</reference>
<keyword evidence="3" id="KW-1133">Transmembrane helix</keyword>
<feature type="region of interest" description="Disordered" evidence="2">
    <location>
        <begin position="144"/>
        <end position="171"/>
    </location>
</feature>
<proteinExistence type="predicted"/>
<evidence type="ECO:0000256" key="2">
    <source>
        <dbReference type="SAM" id="MobiDB-lite"/>
    </source>
</evidence>
<feature type="coiled-coil region" evidence="1">
    <location>
        <begin position="87"/>
        <end position="121"/>
    </location>
</feature>
<keyword evidence="5" id="KW-1185">Reference proteome</keyword>
<dbReference type="AlphaFoldDB" id="A0AAN6VDF6"/>
<accession>A0AAN6VDF6</accession>
<evidence type="ECO:0000313" key="5">
    <source>
        <dbReference type="Proteomes" id="UP001302745"/>
    </source>
</evidence>
<feature type="compositionally biased region" description="Polar residues" evidence="2">
    <location>
        <begin position="144"/>
        <end position="154"/>
    </location>
</feature>
<feature type="non-terminal residue" evidence="4">
    <location>
        <position position="1"/>
    </location>
</feature>